<feature type="region of interest" description="Disordered" evidence="4">
    <location>
        <begin position="1"/>
        <end position="23"/>
    </location>
</feature>
<dbReference type="PANTHER" id="PTHR37419">
    <property type="entry name" value="SERINE/THREONINE-PROTEIN KINASE TOXIN HIPA"/>
    <property type="match status" value="1"/>
</dbReference>
<dbReference type="Pfam" id="PF07804">
    <property type="entry name" value="HipA_C"/>
    <property type="match status" value="1"/>
</dbReference>
<dbReference type="EMBL" id="JBHTNF010000007">
    <property type="protein sequence ID" value="MFD1328863.1"/>
    <property type="molecule type" value="Genomic_DNA"/>
</dbReference>
<dbReference type="RefSeq" id="WP_374839511.1">
    <property type="nucleotide sequence ID" value="NZ_JBHEEW010000009.1"/>
</dbReference>
<name>A0ABW3YZ00_MYCRA</name>
<evidence type="ECO:0000256" key="2">
    <source>
        <dbReference type="ARBA" id="ARBA00022679"/>
    </source>
</evidence>
<evidence type="ECO:0000256" key="4">
    <source>
        <dbReference type="SAM" id="MobiDB-lite"/>
    </source>
</evidence>
<comment type="similarity">
    <text evidence="1">Belongs to the HipA Ser/Thr kinase family.</text>
</comment>
<dbReference type="PANTHER" id="PTHR37419:SF8">
    <property type="entry name" value="TOXIN YJJJ"/>
    <property type="match status" value="1"/>
</dbReference>
<protein>
    <submittedName>
        <fullName evidence="7">Type II toxin-antitoxin system HipA family toxin</fullName>
    </submittedName>
</protein>
<feature type="domain" description="HipA N-terminal subdomain 1" evidence="6">
    <location>
        <begin position="44"/>
        <end position="145"/>
    </location>
</feature>
<keyword evidence="2" id="KW-0808">Transferase</keyword>
<keyword evidence="3" id="KW-0418">Kinase</keyword>
<dbReference type="InterPro" id="IPR052028">
    <property type="entry name" value="HipA_Ser/Thr_kinase"/>
</dbReference>
<sequence length="460" mass="50197">MTSKTGATRTGATKKATTRKATTNTDPTEAFVWVWLPDATEPVVAGRLVQDGNRLLFTYGASYRRRDNAIALYEPELPLQEGTIAPLNGLNMASCIRDGSPDAWGRRVIINRLTGSKPDAAGIPEISELTYLLHSGSDRIGALDFQQSATEYVPRLAAQASLAELQEAAALIEKGLPLTPALDQALNHGTSIGGARPKALVDDDDRKFIAKFSAGNDTHSVVKAEFIAMRLAASCGLNAAPVSMTRAAQKDVLLIERFDRTHTQNGWTRRAMVSALTMLGLDEMMARYASYEDLAELIRHRFTDPKDTLRELYGRICFNILCGNTDDHARNHAAFWDGKNLTLTPAYDICPQSRTGSEATQAMLIKGDARASTLATCLNAAPDYHLKDAEAAALIEQQLETIARHWPAICDEAQLSPVDRKLFAGRQFLNLYALEGLEGHEALHDAYQTTRNALIEAAGT</sequence>
<organism evidence="7 8">
    <name type="scientific">Mycoplana ramosa</name>
    <name type="common">Mycoplana bullata</name>
    <dbReference type="NCBI Taxonomy" id="40837"/>
    <lineage>
        <taxon>Bacteria</taxon>
        <taxon>Pseudomonadati</taxon>
        <taxon>Pseudomonadota</taxon>
        <taxon>Alphaproteobacteria</taxon>
        <taxon>Hyphomicrobiales</taxon>
        <taxon>Rhizobiaceae</taxon>
        <taxon>Mycoplana</taxon>
    </lineage>
</organism>
<dbReference type="InterPro" id="IPR017508">
    <property type="entry name" value="HipA_N1"/>
</dbReference>
<dbReference type="Pfam" id="PF13657">
    <property type="entry name" value="Couple_hipA"/>
    <property type="match status" value="1"/>
</dbReference>
<accession>A0ABW3YZ00</accession>
<evidence type="ECO:0000259" key="6">
    <source>
        <dbReference type="Pfam" id="PF13657"/>
    </source>
</evidence>
<evidence type="ECO:0000313" key="7">
    <source>
        <dbReference type="EMBL" id="MFD1328863.1"/>
    </source>
</evidence>
<evidence type="ECO:0000313" key="8">
    <source>
        <dbReference type="Proteomes" id="UP001597173"/>
    </source>
</evidence>
<proteinExistence type="inferred from homology"/>
<evidence type="ECO:0000256" key="1">
    <source>
        <dbReference type="ARBA" id="ARBA00010164"/>
    </source>
</evidence>
<evidence type="ECO:0000259" key="5">
    <source>
        <dbReference type="Pfam" id="PF07804"/>
    </source>
</evidence>
<dbReference type="InterPro" id="IPR012893">
    <property type="entry name" value="HipA-like_C"/>
</dbReference>
<dbReference type="Gene3D" id="1.10.1070.20">
    <property type="match status" value="1"/>
</dbReference>
<feature type="domain" description="HipA-like C-terminal" evidence="5">
    <location>
        <begin position="190"/>
        <end position="406"/>
    </location>
</feature>
<gene>
    <name evidence="7" type="ORF">ACFQ33_13280</name>
</gene>
<evidence type="ECO:0000256" key="3">
    <source>
        <dbReference type="ARBA" id="ARBA00022777"/>
    </source>
</evidence>
<comment type="caution">
    <text evidence="7">The sequence shown here is derived from an EMBL/GenBank/DDBJ whole genome shotgun (WGS) entry which is preliminary data.</text>
</comment>
<keyword evidence="8" id="KW-1185">Reference proteome</keyword>
<dbReference type="Proteomes" id="UP001597173">
    <property type="component" value="Unassembled WGS sequence"/>
</dbReference>
<reference evidence="8" key="1">
    <citation type="journal article" date="2019" name="Int. J. Syst. Evol. Microbiol.">
        <title>The Global Catalogue of Microorganisms (GCM) 10K type strain sequencing project: providing services to taxonomists for standard genome sequencing and annotation.</title>
        <authorList>
            <consortium name="The Broad Institute Genomics Platform"/>
            <consortium name="The Broad Institute Genome Sequencing Center for Infectious Disease"/>
            <person name="Wu L."/>
            <person name="Ma J."/>
        </authorList>
    </citation>
    <scope>NUCLEOTIDE SEQUENCE [LARGE SCALE GENOMIC DNA]</scope>
    <source>
        <strain evidence="8">CCUG 55609</strain>
    </source>
</reference>